<name>A0ABP0BBU7_9PEZI</name>
<dbReference type="InterPro" id="IPR007247">
    <property type="entry name" value="Ureidogly_lyase"/>
</dbReference>
<dbReference type="Proteomes" id="UP001642405">
    <property type="component" value="Unassembled WGS sequence"/>
</dbReference>
<comment type="caution">
    <text evidence="5">The sequence shown here is derived from an EMBL/GenBank/DDBJ whole genome shotgun (WGS) entry which is preliminary data.</text>
</comment>
<evidence type="ECO:0000256" key="2">
    <source>
        <dbReference type="ARBA" id="ARBA00022631"/>
    </source>
</evidence>
<dbReference type="InterPro" id="IPR047233">
    <property type="entry name" value="UAH_cupin"/>
</dbReference>
<evidence type="ECO:0008006" key="7">
    <source>
        <dbReference type="Google" id="ProtNLM"/>
    </source>
</evidence>
<reference evidence="5 6" key="1">
    <citation type="submission" date="2024-01" db="EMBL/GenBank/DDBJ databases">
        <authorList>
            <person name="Allen C."/>
            <person name="Tagirdzhanova G."/>
        </authorList>
    </citation>
    <scope>NUCLEOTIDE SEQUENCE [LARGE SCALE GENOMIC DNA]</scope>
</reference>
<keyword evidence="6" id="KW-1185">Reference proteome</keyword>
<evidence type="ECO:0000313" key="6">
    <source>
        <dbReference type="Proteomes" id="UP001642405"/>
    </source>
</evidence>
<comment type="catalytic activity">
    <reaction evidence="4">
        <text>(S)-ureidoglycolate = urea + glyoxylate</text>
        <dbReference type="Rhea" id="RHEA:11304"/>
        <dbReference type="ChEBI" id="CHEBI:16199"/>
        <dbReference type="ChEBI" id="CHEBI:36655"/>
        <dbReference type="ChEBI" id="CHEBI:57296"/>
        <dbReference type="EC" id="4.3.2.3"/>
    </reaction>
</comment>
<dbReference type="Pfam" id="PF04115">
    <property type="entry name" value="Ureidogly_lyase"/>
    <property type="match status" value="1"/>
</dbReference>
<dbReference type="Gene3D" id="2.60.120.480">
    <property type="entry name" value="Ureidoglycolate hydrolase"/>
    <property type="match status" value="1"/>
</dbReference>
<sequence>MTRTIFCEPLTQAGYAPYGGIISTDVVTDRTVVVNNGTARRTPEVVPTINNYDKAPSKIPARTVLNVSYASPREVEPWQDEDGKKTARRVLKVSMLERHPYSTQSFIPMGTGIKYLVVVCGRGQDAPDLAELRGFVAGDKQGVCYAPGVWHAPMSVIDNPVSYAIVQNKNEVADEDCEFFPLDDEVEVVF</sequence>
<gene>
    <name evidence="5" type="ORF">SCUCBS95973_003005</name>
</gene>
<dbReference type="CDD" id="cd20298">
    <property type="entry name" value="cupin_UAH"/>
    <property type="match status" value="1"/>
</dbReference>
<dbReference type="PANTHER" id="PTHR21221">
    <property type="entry name" value="UREIDOGLYCOLATE HYDROLASE"/>
    <property type="match status" value="1"/>
</dbReference>
<comment type="subunit">
    <text evidence="1">Homodimer.</text>
</comment>
<keyword evidence="3" id="KW-0456">Lyase</keyword>
<dbReference type="EMBL" id="CAWUHB010000012">
    <property type="protein sequence ID" value="CAK7217006.1"/>
    <property type="molecule type" value="Genomic_DNA"/>
</dbReference>
<keyword evidence="2" id="KW-0659">Purine metabolism</keyword>
<organism evidence="5 6">
    <name type="scientific">Sporothrix curviconia</name>
    <dbReference type="NCBI Taxonomy" id="1260050"/>
    <lineage>
        <taxon>Eukaryota</taxon>
        <taxon>Fungi</taxon>
        <taxon>Dikarya</taxon>
        <taxon>Ascomycota</taxon>
        <taxon>Pezizomycotina</taxon>
        <taxon>Sordariomycetes</taxon>
        <taxon>Sordariomycetidae</taxon>
        <taxon>Ophiostomatales</taxon>
        <taxon>Ophiostomataceae</taxon>
        <taxon>Sporothrix</taxon>
    </lineage>
</organism>
<dbReference type="SUPFAM" id="SSF51182">
    <property type="entry name" value="RmlC-like cupins"/>
    <property type="match status" value="1"/>
</dbReference>
<evidence type="ECO:0000256" key="3">
    <source>
        <dbReference type="ARBA" id="ARBA00023239"/>
    </source>
</evidence>
<dbReference type="PIRSF" id="PIRSF017306">
    <property type="entry name" value="Ureidogly_hydro"/>
    <property type="match status" value="1"/>
</dbReference>
<accession>A0ABP0BBU7</accession>
<dbReference type="InterPro" id="IPR011051">
    <property type="entry name" value="RmlC_Cupin_sf"/>
</dbReference>
<evidence type="ECO:0000313" key="5">
    <source>
        <dbReference type="EMBL" id="CAK7217006.1"/>
    </source>
</evidence>
<dbReference type="PANTHER" id="PTHR21221:SF1">
    <property type="entry name" value="UREIDOGLYCOLATE LYASE"/>
    <property type="match status" value="1"/>
</dbReference>
<proteinExistence type="predicted"/>
<dbReference type="InterPro" id="IPR024060">
    <property type="entry name" value="Ureidoglycolate_lyase_dom_sf"/>
</dbReference>
<protein>
    <recommendedName>
        <fullName evidence="7">Ureidoglycolate hydrolase</fullName>
    </recommendedName>
</protein>
<evidence type="ECO:0000256" key="4">
    <source>
        <dbReference type="ARBA" id="ARBA00047684"/>
    </source>
</evidence>
<evidence type="ECO:0000256" key="1">
    <source>
        <dbReference type="ARBA" id="ARBA00011738"/>
    </source>
</evidence>